<evidence type="ECO:0000313" key="2">
    <source>
        <dbReference type="Proteomes" id="UP001523369"/>
    </source>
</evidence>
<dbReference type="InterPro" id="IPR036568">
    <property type="entry name" value="GGCT-like_sf"/>
</dbReference>
<sequence length="179" mass="18887">MALIFGYGSLVAPGTISALGGRDPVRARLPGWSRSWNVCTDNTANGPVVYEEVVDGSRPPIQVLFLTIEPVSLSSAAGSEPAAAPAGVEGVLFGLPDDGLPALDAREGNYTRIPVFGTAWTYTARPESAERARRGIAAGTARIRRDYVDIVTEAFGAHEGIPGLEPLPAPVVPLVRRLR</sequence>
<dbReference type="EMBL" id="JAMYJR010000035">
    <property type="protein sequence ID" value="MCO8275143.1"/>
    <property type="molecule type" value="Genomic_DNA"/>
</dbReference>
<name>A0ABT1DX59_9ACTN</name>
<protein>
    <submittedName>
        <fullName evidence="1">Gamma-glutamylcyclotransferase</fullName>
    </submittedName>
</protein>
<dbReference type="CDD" id="cd06661">
    <property type="entry name" value="GGCT_like"/>
    <property type="match status" value="1"/>
</dbReference>
<dbReference type="RefSeq" id="WP_253241209.1">
    <property type="nucleotide sequence ID" value="NZ_JAMYJR010000035.1"/>
</dbReference>
<proteinExistence type="predicted"/>
<comment type="caution">
    <text evidence="1">The sequence shown here is derived from an EMBL/GenBank/DDBJ whole genome shotgun (WGS) entry which is preliminary data.</text>
</comment>
<accession>A0ABT1DX59</accession>
<gene>
    <name evidence="1" type="ORF">M1L60_31640</name>
</gene>
<keyword evidence="2" id="KW-1185">Reference proteome</keyword>
<dbReference type="Gene3D" id="3.10.490.10">
    <property type="entry name" value="Gamma-glutamyl cyclotransferase-like"/>
    <property type="match status" value="1"/>
</dbReference>
<evidence type="ECO:0000313" key="1">
    <source>
        <dbReference type="EMBL" id="MCO8275143.1"/>
    </source>
</evidence>
<reference evidence="1 2" key="1">
    <citation type="submission" date="2022-06" db="EMBL/GenBank/DDBJ databases">
        <title>New Species of the Genus Actinoplanes, ActinopZanes ferrugineus.</title>
        <authorList>
            <person name="Ding P."/>
        </authorList>
    </citation>
    <scope>NUCLEOTIDE SEQUENCE [LARGE SCALE GENOMIC DNA]</scope>
    <source>
        <strain evidence="1 2">TRM88003</strain>
    </source>
</reference>
<dbReference type="SUPFAM" id="SSF110857">
    <property type="entry name" value="Gamma-glutamyl cyclotransferase-like"/>
    <property type="match status" value="1"/>
</dbReference>
<dbReference type="Proteomes" id="UP001523369">
    <property type="component" value="Unassembled WGS sequence"/>
</dbReference>
<organism evidence="1 2">
    <name type="scientific">Paractinoplanes aksuensis</name>
    <dbReference type="NCBI Taxonomy" id="2939490"/>
    <lineage>
        <taxon>Bacteria</taxon>
        <taxon>Bacillati</taxon>
        <taxon>Actinomycetota</taxon>
        <taxon>Actinomycetes</taxon>
        <taxon>Micromonosporales</taxon>
        <taxon>Micromonosporaceae</taxon>
        <taxon>Paractinoplanes</taxon>
    </lineage>
</organism>
<dbReference type="InterPro" id="IPR013024">
    <property type="entry name" value="GGCT-like"/>
</dbReference>